<proteinExistence type="inferred from homology"/>
<organism evidence="4 5">
    <name type="scientific">Paenibacillus curdlanolyticus YK9</name>
    <dbReference type="NCBI Taxonomy" id="717606"/>
    <lineage>
        <taxon>Bacteria</taxon>
        <taxon>Bacillati</taxon>
        <taxon>Bacillota</taxon>
        <taxon>Bacilli</taxon>
        <taxon>Bacillales</taxon>
        <taxon>Paenibacillaceae</taxon>
        <taxon>Paenibacillus</taxon>
    </lineage>
</organism>
<evidence type="ECO:0000256" key="2">
    <source>
        <dbReference type="HAMAP-Rule" id="MF_00489"/>
    </source>
</evidence>
<evidence type="ECO:0000313" key="5">
    <source>
        <dbReference type="Proteomes" id="UP000005387"/>
    </source>
</evidence>
<comment type="similarity">
    <text evidence="1 2">Belongs to the UPF0178 family.</text>
</comment>
<dbReference type="CDD" id="cd18720">
    <property type="entry name" value="PIN_YqxD-like"/>
    <property type="match status" value="1"/>
</dbReference>
<evidence type="ECO:0000256" key="1">
    <source>
        <dbReference type="ARBA" id="ARBA00008522"/>
    </source>
</evidence>
<reference evidence="4 5" key="1">
    <citation type="submission" date="2010-07" db="EMBL/GenBank/DDBJ databases">
        <title>The draft genome of Paenibacillus curdlanolyticus YK9.</title>
        <authorList>
            <consortium name="US DOE Joint Genome Institute (JGI-PGF)"/>
            <person name="Lucas S."/>
            <person name="Copeland A."/>
            <person name="Lapidus A."/>
            <person name="Cheng J.-F."/>
            <person name="Bruce D."/>
            <person name="Goodwin L."/>
            <person name="Pitluck S."/>
            <person name="Land M.L."/>
            <person name="Hauser L."/>
            <person name="Chang Y.-J."/>
            <person name="Jeffries C."/>
            <person name="Anderson I.J."/>
            <person name="Johnson E."/>
            <person name="Loganathan U."/>
            <person name="Mulhopadhyay B."/>
            <person name="Kyrpides N."/>
            <person name="Woyke T.J."/>
        </authorList>
    </citation>
    <scope>NUCLEOTIDE SEQUENCE [LARGE SCALE GENOMIC DNA]</scope>
    <source>
        <strain evidence="4 5">YK9</strain>
    </source>
</reference>
<dbReference type="Pfam" id="PF02639">
    <property type="entry name" value="DUF188"/>
    <property type="match status" value="1"/>
</dbReference>
<evidence type="ECO:0000256" key="3">
    <source>
        <dbReference type="SAM" id="MobiDB-lite"/>
    </source>
</evidence>
<dbReference type="HAMAP" id="MF_00489">
    <property type="entry name" value="UPF0178"/>
    <property type="match status" value="1"/>
</dbReference>
<feature type="region of interest" description="Disordered" evidence="3">
    <location>
        <begin position="115"/>
        <end position="137"/>
    </location>
</feature>
<dbReference type="STRING" id="717606.PaecuDRAFT_0289"/>
<evidence type="ECO:0000313" key="4">
    <source>
        <dbReference type="EMBL" id="EFM12778.1"/>
    </source>
</evidence>
<feature type="compositionally biased region" description="Basic residues" evidence="3">
    <location>
        <begin position="116"/>
        <end position="129"/>
    </location>
</feature>
<dbReference type="PANTHER" id="PTHR35146:SF1">
    <property type="entry name" value="UPF0178 PROTEIN YAII"/>
    <property type="match status" value="1"/>
</dbReference>
<gene>
    <name evidence="4" type="ORF">PaecuDRAFT_0289</name>
</gene>
<dbReference type="Proteomes" id="UP000005387">
    <property type="component" value="Unassembled WGS sequence"/>
</dbReference>
<dbReference type="AlphaFoldDB" id="E0I3B4"/>
<dbReference type="EMBL" id="AEDD01000001">
    <property type="protein sequence ID" value="EFM12778.1"/>
    <property type="molecule type" value="Genomic_DNA"/>
</dbReference>
<dbReference type="PANTHER" id="PTHR35146">
    <property type="entry name" value="UPF0178 PROTEIN YAII"/>
    <property type="match status" value="1"/>
</dbReference>
<keyword evidence="5" id="KW-1185">Reference proteome</keyword>
<sequence length="158" mass="17572">MNMPVTGFTILVDGDACPVKREITTTAAQFHVPVLMVSSYDHRLEAAEGVQVLQVDRGADSVDLHIVNRTKSGDIVVTQDLGLGSLALAKGAIVLSPRGEQIVEDEIGHLLERRHESARRRRAGGKTKGPRALTEDDRRRFQQKLTKLLMERQEFSQF</sequence>
<name>E0I3B4_9BACL</name>
<dbReference type="eggNOG" id="COG1671">
    <property type="taxonomic scope" value="Bacteria"/>
</dbReference>
<dbReference type="InterPro" id="IPR003791">
    <property type="entry name" value="UPF0178"/>
</dbReference>
<accession>E0I3B4</accession>
<protein>
    <recommendedName>
        <fullName evidence="2">UPF0178 protein PaecuDRAFT_0289</fullName>
    </recommendedName>
</protein>
<dbReference type="NCBIfam" id="NF001095">
    <property type="entry name" value="PRK00124.1"/>
    <property type="match status" value="1"/>
</dbReference>